<dbReference type="InterPro" id="IPR036388">
    <property type="entry name" value="WH-like_DNA-bd_sf"/>
</dbReference>
<dbReference type="Pfam" id="PF08281">
    <property type="entry name" value="Sigma70_r4_2"/>
    <property type="match status" value="1"/>
</dbReference>
<keyword evidence="5" id="KW-0804">Transcription</keyword>
<dbReference type="SUPFAM" id="SSF88946">
    <property type="entry name" value="Sigma2 domain of RNA polymerase sigma factors"/>
    <property type="match status" value="1"/>
</dbReference>
<dbReference type="RefSeq" id="WP_042454451.1">
    <property type="nucleotide sequence ID" value="NZ_BBPN01000033.1"/>
</dbReference>
<evidence type="ECO:0000256" key="5">
    <source>
        <dbReference type="ARBA" id="ARBA00023163"/>
    </source>
</evidence>
<gene>
    <name evidence="8" type="ORF">SAMN05414137_102312</name>
</gene>
<dbReference type="GO" id="GO:0016987">
    <property type="term" value="F:sigma factor activity"/>
    <property type="evidence" value="ECO:0007669"/>
    <property type="project" value="UniProtKB-KW"/>
</dbReference>
<dbReference type="eggNOG" id="COG1595">
    <property type="taxonomic scope" value="Bacteria"/>
</dbReference>
<dbReference type="NCBIfam" id="TIGR02937">
    <property type="entry name" value="sigma70-ECF"/>
    <property type="match status" value="1"/>
</dbReference>
<dbReference type="InterPro" id="IPR013249">
    <property type="entry name" value="RNA_pol_sigma70_r4_t2"/>
</dbReference>
<comment type="similarity">
    <text evidence="1">Belongs to the sigma-70 factor family. ECF subfamily.</text>
</comment>
<dbReference type="NCBIfam" id="TIGR02983">
    <property type="entry name" value="SigE-fam_strep"/>
    <property type="match status" value="1"/>
</dbReference>
<dbReference type="Gene3D" id="1.10.1740.10">
    <property type="match status" value="1"/>
</dbReference>
<dbReference type="EMBL" id="FOAZ01000002">
    <property type="protein sequence ID" value="SEK52564.1"/>
    <property type="molecule type" value="Genomic_DNA"/>
</dbReference>
<evidence type="ECO:0000259" key="6">
    <source>
        <dbReference type="Pfam" id="PF04542"/>
    </source>
</evidence>
<dbReference type="InterPro" id="IPR014284">
    <property type="entry name" value="RNA_pol_sigma-70_dom"/>
</dbReference>
<keyword evidence="4" id="KW-0238">DNA-binding</keyword>
<sequence length="185" mass="20490">MGDAGVHRDDPELREFLSHRRHALLRSAYLLCGDAHAAEDLVQTTLIKVVLARRGRRPIDHLDAYARRTLVTTFIASQRRLWHRERPHGELPEAPASGPDADLGLAVRAALRRIAPRQRAVLVLRFFEDQSVQATAELLGVSEGTVKSQTARGLDVLRAALRDVMGDAAGTVVDEELTQMHGVNR</sequence>
<dbReference type="CDD" id="cd06171">
    <property type="entry name" value="Sigma70_r4"/>
    <property type="match status" value="1"/>
</dbReference>
<keyword evidence="9" id="KW-1185">Reference proteome</keyword>
<evidence type="ECO:0000256" key="1">
    <source>
        <dbReference type="ARBA" id="ARBA00010641"/>
    </source>
</evidence>
<feature type="domain" description="RNA polymerase sigma factor 70 region 4 type 2" evidence="7">
    <location>
        <begin position="106"/>
        <end position="154"/>
    </location>
</feature>
<evidence type="ECO:0000256" key="2">
    <source>
        <dbReference type="ARBA" id="ARBA00023015"/>
    </source>
</evidence>
<name>A0A1H7HQW1_STRJI</name>
<dbReference type="STRING" id="235985.SAMN05414137_102312"/>
<dbReference type="Pfam" id="PF04542">
    <property type="entry name" value="Sigma70_r2"/>
    <property type="match status" value="1"/>
</dbReference>
<dbReference type="Gene3D" id="1.10.10.10">
    <property type="entry name" value="Winged helix-like DNA-binding domain superfamily/Winged helix DNA-binding domain"/>
    <property type="match status" value="1"/>
</dbReference>
<feature type="domain" description="RNA polymerase sigma-70 region 2" evidence="6">
    <location>
        <begin position="21"/>
        <end position="82"/>
    </location>
</feature>
<dbReference type="Proteomes" id="UP000183015">
    <property type="component" value="Unassembled WGS sequence"/>
</dbReference>
<keyword evidence="2" id="KW-0805">Transcription regulation</keyword>
<reference evidence="9" key="1">
    <citation type="submission" date="2016-10" db="EMBL/GenBank/DDBJ databases">
        <authorList>
            <person name="Varghese N."/>
        </authorList>
    </citation>
    <scope>NUCLEOTIDE SEQUENCE [LARGE SCALE GENOMIC DNA]</scope>
    <source>
        <strain evidence="9">DSM 45096 / BCRC 16803 / CGMCC 4.1857 / CIP 109030 / JCM 12277 / KCTC 19219 / NBRC 100920 / 33214</strain>
    </source>
</reference>
<dbReference type="SUPFAM" id="SSF88659">
    <property type="entry name" value="Sigma3 and sigma4 domains of RNA polymerase sigma factors"/>
    <property type="match status" value="1"/>
</dbReference>
<dbReference type="PANTHER" id="PTHR43133:SF50">
    <property type="entry name" value="ECF RNA POLYMERASE SIGMA FACTOR SIGM"/>
    <property type="match status" value="1"/>
</dbReference>
<evidence type="ECO:0000313" key="9">
    <source>
        <dbReference type="Proteomes" id="UP000183015"/>
    </source>
</evidence>
<dbReference type="InterPro" id="IPR039425">
    <property type="entry name" value="RNA_pol_sigma-70-like"/>
</dbReference>
<dbReference type="InterPro" id="IPR013324">
    <property type="entry name" value="RNA_pol_sigma_r3/r4-like"/>
</dbReference>
<proteinExistence type="inferred from homology"/>
<keyword evidence="3" id="KW-0731">Sigma factor</keyword>
<organism evidence="8 9">
    <name type="scientific">Streptacidiphilus jiangxiensis</name>
    <dbReference type="NCBI Taxonomy" id="235985"/>
    <lineage>
        <taxon>Bacteria</taxon>
        <taxon>Bacillati</taxon>
        <taxon>Actinomycetota</taxon>
        <taxon>Actinomycetes</taxon>
        <taxon>Kitasatosporales</taxon>
        <taxon>Streptomycetaceae</taxon>
        <taxon>Streptacidiphilus</taxon>
    </lineage>
</organism>
<protein>
    <submittedName>
        <fullName evidence="8">RNA polymerase sigma-70 factor, sigma-E family</fullName>
    </submittedName>
</protein>
<evidence type="ECO:0000313" key="8">
    <source>
        <dbReference type="EMBL" id="SEK52564.1"/>
    </source>
</evidence>
<dbReference type="InterPro" id="IPR014325">
    <property type="entry name" value="RNA_pol_sigma-E_actinobac"/>
</dbReference>
<dbReference type="GO" id="GO:0006352">
    <property type="term" value="P:DNA-templated transcription initiation"/>
    <property type="evidence" value="ECO:0007669"/>
    <property type="project" value="InterPro"/>
</dbReference>
<dbReference type="PANTHER" id="PTHR43133">
    <property type="entry name" value="RNA POLYMERASE ECF-TYPE SIGMA FACTO"/>
    <property type="match status" value="1"/>
</dbReference>
<evidence type="ECO:0000256" key="3">
    <source>
        <dbReference type="ARBA" id="ARBA00023082"/>
    </source>
</evidence>
<dbReference type="AlphaFoldDB" id="A0A1H7HQW1"/>
<evidence type="ECO:0000256" key="4">
    <source>
        <dbReference type="ARBA" id="ARBA00023125"/>
    </source>
</evidence>
<accession>A0A1H7HQW1</accession>
<dbReference type="InterPro" id="IPR007627">
    <property type="entry name" value="RNA_pol_sigma70_r2"/>
</dbReference>
<dbReference type="GO" id="GO:0003677">
    <property type="term" value="F:DNA binding"/>
    <property type="evidence" value="ECO:0007669"/>
    <property type="project" value="UniProtKB-KW"/>
</dbReference>
<evidence type="ECO:0000259" key="7">
    <source>
        <dbReference type="Pfam" id="PF08281"/>
    </source>
</evidence>
<dbReference type="OrthoDB" id="3783006at2"/>
<dbReference type="InterPro" id="IPR013325">
    <property type="entry name" value="RNA_pol_sigma_r2"/>
</dbReference>